<proteinExistence type="inferred from homology"/>
<dbReference type="PANTHER" id="PTHR34039">
    <property type="entry name" value="UPF0102 PROTEIN YRAN"/>
    <property type="match status" value="1"/>
</dbReference>
<comment type="similarity">
    <text evidence="1 2">Belongs to the UPF0102 family.</text>
</comment>
<dbReference type="EMBL" id="MDLC01000003">
    <property type="protein sequence ID" value="ODS24974.1"/>
    <property type="molecule type" value="Genomic_DNA"/>
</dbReference>
<gene>
    <name evidence="3" type="ORF">AB835_01355</name>
</gene>
<dbReference type="SUPFAM" id="SSF52980">
    <property type="entry name" value="Restriction endonuclease-like"/>
    <property type="match status" value="1"/>
</dbReference>
<dbReference type="Pfam" id="PF02021">
    <property type="entry name" value="UPF0102"/>
    <property type="match status" value="1"/>
</dbReference>
<evidence type="ECO:0000313" key="4">
    <source>
        <dbReference type="Proteomes" id="UP000242502"/>
    </source>
</evidence>
<dbReference type="Proteomes" id="UP000242502">
    <property type="component" value="Unassembled WGS sequence"/>
</dbReference>
<evidence type="ECO:0000256" key="2">
    <source>
        <dbReference type="HAMAP-Rule" id="MF_00048"/>
    </source>
</evidence>
<evidence type="ECO:0000256" key="1">
    <source>
        <dbReference type="ARBA" id="ARBA00006738"/>
    </source>
</evidence>
<dbReference type="PANTHER" id="PTHR34039:SF1">
    <property type="entry name" value="UPF0102 PROTEIN YRAN"/>
    <property type="match status" value="1"/>
</dbReference>
<dbReference type="GO" id="GO:0003676">
    <property type="term" value="F:nucleic acid binding"/>
    <property type="evidence" value="ECO:0007669"/>
    <property type="project" value="InterPro"/>
</dbReference>
<accession>A0A1D2QTU9</accession>
<dbReference type="InterPro" id="IPR003509">
    <property type="entry name" value="UPF0102_YraN-like"/>
</dbReference>
<name>A0A1D2QTU9_9GAMM</name>
<dbReference type="HAMAP" id="MF_00048">
    <property type="entry name" value="UPF0102"/>
    <property type="match status" value="1"/>
</dbReference>
<dbReference type="Gene3D" id="3.40.1350.10">
    <property type="match status" value="1"/>
</dbReference>
<organism evidence="3 4">
    <name type="scientific">Candidatus Endobugula sertula</name>
    <name type="common">Bugula neritina bacterial symbiont</name>
    <dbReference type="NCBI Taxonomy" id="62101"/>
    <lineage>
        <taxon>Bacteria</taxon>
        <taxon>Pseudomonadati</taxon>
        <taxon>Pseudomonadota</taxon>
        <taxon>Gammaproteobacteria</taxon>
        <taxon>Cellvibrionales</taxon>
        <taxon>Cellvibrionaceae</taxon>
        <taxon>Candidatus Endobugula</taxon>
    </lineage>
</organism>
<dbReference type="NCBIfam" id="TIGR00252">
    <property type="entry name" value="YraN family protein"/>
    <property type="match status" value="1"/>
</dbReference>
<dbReference type="InterPro" id="IPR011335">
    <property type="entry name" value="Restrct_endonuc-II-like"/>
</dbReference>
<comment type="caution">
    <text evidence="3">The sequence shown here is derived from an EMBL/GenBank/DDBJ whole genome shotgun (WGS) entry which is preliminary data.</text>
</comment>
<protein>
    <recommendedName>
        <fullName evidence="2">UPF0102 protein AB835_01355</fullName>
    </recommendedName>
</protein>
<dbReference type="InterPro" id="IPR011856">
    <property type="entry name" value="tRNA_endonuc-like_dom_sf"/>
</dbReference>
<dbReference type="AlphaFoldDB" id="A0A1D2QTU9"/>
<evidence type="ECO:0000313" key="3">
    <source>
        <dbReference type="EMBL" id="ODS24974.1"/>
    </source>
</evidence>
<dbReference type="STRING" id="62101.AB835_01355"/>
<reference evidence="3 4" key="1">
    <citation type="journal article" date="2016" name="Appl. Environ. Microbiol.">
        <title>Lack of Overt Genome Reduction in the Bryostatin-Producing Bryozoan Symbiont "Candidatus Endobugula sertula".</title>
        <authorList>
            <person name="Miller I.J."/>
            <person name="Vanee N."/>
            <person name="Fong S.S."/>
            <person name="Lim-Fong G.E."/>
            <person name="Kwan J.C."/>
        </authorList>
    </citation>
    <scope>NUCLEOTIDE SEQUENCE [LARGE SCALE GENOMIC DNA]</scope>
    <source>
        <strain evidence="3">AB1-4</strain>
    </source>
</reference>
<sequence>MQGKQNAQRIGKQAEISAKCYLEQQGLVLISENYSCKLGEIDLIMDDADQVVFIEVKYRKSASYGSSIEMVNPRKQKKIILTARHYLHQHHLTETISSRFDIIGIVPNQPIQWLKNAFYSE</sequence>
<dbReference type="CDD" id="cd20736">
    <property type="entry name" value="PoNe_Nuclease"/>
    <property type="match status" value="1"/>
</dbReference>
<dbReference type="NCBIfam" id="NF009150">
    <property type="entry name" value="PRK12497.1-3"/>
    <property type="match status" value="1"/>
</dbReference>